<accession>A0A1W2CVE9</accession>
<name>A0A1W2CVE9_9RHOB</name>
<feature type="region of interest" description="Disordered" evidence="1">
    <location>
        <begin position="49"/>
        <end position="76"/>
    </location>
</feature>
<dbReference type="RefSeq" id="WP_084353368.1">
    <property type="nucleotide sequence ID" value="NZ_FWYD01000009.1"/>
</dbReference>
<proteinExistence type="predicted"/>
<reference evidence="2 3" key="1">
    <citation type="submission" date="2017-04" db="EMBL/GenBank/DDBJ databases">
        <authorList>
            <person name="Afonso C.L."/>
            <person name="Miller P.J."/>
            <person name="Scott M.A."/>
            <person name="Spackman E."/>
            <person name="Goraichik I."/>
            <person name="Dimitrov K.M."/>
            <person name="Suarez D.L."/>
            <person name="Swayne D.E."/>
        </authorList>
    </citation>
    <scope>NUCLEOTIDE SEQUENCE [LARGE SCALE GENOMIC DNA]</scope>
    <source>
        <strain evidence="2 3">CGMCC 1.12644</strain>
    </source>
</reference>
<dbReference type="EMBL" id="FWYD01000009">
    <property type="protein sequence ID" value="SMC89180.1"/>
    <property type="molecule type" value="Genomic_DNA"/>
</dbReference>
<evidence type="ECO:0000313" key="2">
    <source>
        <dbReference type="EMBL" id="SMC89180.1"/>
    </source>
</evidence>
<keyword evidence="3" id="KW-1185">Reference proteome</keyword>
<evidence type="ECO:0008006" key="4">
    <source>
        <dbReference type="Google" id="ProtNLM"/>
    </source>
</evidence>
<organism evidence="2 3">
    <name type="scientific">Primorskyibacter flagellatus</name>
    <dbReference type="NCBI Taxonomy" id="1387277"/>
    <lineage>
        <taxon>Bacteria</taxon>
        <taxon>Pseudomonadati</taxon>
        <taxon>Pseudomonadota</taxon>
        <taxon>Alphaproteobacteria</taxon>
        <taxon>Rhodobacterales</taxon>
        <taxon>Roseobacteraceae</taxon>
        <taxon>Primorskyibacter</taxon>
    </lineage>
</organism>
<gene>
    <name evidence="2" type="ORF">SAMN06295998_10997</name>
</gene>
<evidence type="ECO:0000256" key="1">
    <source>
        <dbReference type="SAM" id="MobiDB-lite"/>
    </source>
</evidence>
<evidence type="ECO:0000313" key="3">
    <source>
        <dbReference type="Proteomes" id="UP000192330"/>
    </source>
</evidence>
<dbReference type="InterPro" id="IPR009562">
    <property type="entry name" value="DUF1178"/>
</dbReference>
<dbReference type="AlphaFoldDB" id="A0A1W2CVE9"/>
<feature type="compositionally biased region" description="Polar residues" evidence="1">
    <location>
        <begin position="52"/>
        <end position="65"/>
    </location>
</feature>
<sequence>MIQYTLKCTDDHRFDSWFQSASAFEKLKAASMIVCAVCGSSKVEKAIMAPRVSQSRETAQSSNDRPLSKPANPAEQALAKLRQHVEENATYVGRDFATQARAMHDGDAPARPIWGEAKGEDARKLLEDGVQVAPLPFMPSRKTN</sequence>
<dbReference type="Pfam" id="PF06676">
    <property type="entry name" value="DUF1178"/>
    <property type="match status" value="1"/>
</dbReference>
<dbReference type="Proteomes" id="UP000192330">
    <property type="component" value="Unassembled WGS sequence"/>
</dbReference>
<dbReference type="STRING" id="1387277.SAMN06295998_10997"/>
<dbReference type="OrthoDB" id="9799894at2"/>
<protein>
    <recommendedName>
        <fullName evidence="4">DUF1178 family protein</fullName>
    </recommendedName>
</protein>
<dbReference type="PIRSF" id="PIRSF032131">
    <property type="entry name" value="UCP032131"/>
    <property type="match status" value="1"/>
</dbReference>